<feature type="compositionally biased region" description="Polar residues" evidence="1">
    <location>
        <begin position="259"/>
        <end position="268"/>
    </location>
</feature>
<protein>
    <submittedName>
        <fullName evidence="2">Uncharacterized protein</fullName>
    </submittedName>
</protein>
<dbReference type="AlphaFoldDB" id="A0A8K0D495"/>
<sequence>MSISQRKSKKSDLHIGKSDSVIKVQEHNLNYLPKDTLHLWKTWDKEKSPRNVVSSHTPNSEYDFEQTPLCFPENFPELDNLEIPFIRDKGVKHCIDILGEFFRYSDYKFNLLQFWFLDVLTDCLWTAQDDFHLPISEQKIVLSWVLYLIDLIRDPAENISRKKFFSIFKEAMLMAAEVIDEGCETVPTPTHLFSLVNEEEQPTSWTSSENQSERSSLEIDTTDFDNVSCIELKVNDEKRRYTLPQEVCKCSKYDLSSVDSQESDSLPQESKEEITNNEVEAESEAEKVFESSQFYQPDPNIPARFLPVSEELQGLQTEIKFKFKNPLCKIDKNNENNNDAQEKPVPPTKEEKAELERQKLELERIEEELRKIEEQKRFMYPLTEAATDDLFKEIFEDWVKLDLTKDAKSAKGGKKKK</sequence>
<keyword evidence="3" id="KW-1185">Reference proteome</keyword>
<dbReference type="OrthoDB" id="6776666at2759"/>
<feature type="region of interest" description="Disordered" evidence="1">
    <location>
        <begin position="198"/>
        <end position="217"/>
    </location>
</feature>
<accession>A0A8K0D495</accession>
<evidence type="ECO:0000313" key="2">
    <source>
        <dbReference type="EMBL" id="KAF2895927.1"/>
    </source>
</evidence>
<reference evidence="2" key="1">
    <citation type="submission" date="2019-08" db="EMBL/GenBank/DDBJ databases">
        <title>The genome of the North American firefly Photinus pyralis.</title>
        <authorList>
            <consortium name="Photinus pyralis genome working group"/>
            <person name="Fallon T.R."/>
            <person name="Sander Lower S.E."/>
            <person name="Weng J.-K."/>
        </authorList>
    </citation>
    <scope>NUCLEOTIDE SEQUENCE</scope>
    <source>
        <strain evidence="2">TRF0915ILg1</strain>
        <tissue evidence="2">Whole body</tissue>
    </source>
</reference>
<organism evidence="2 3">
    <name type="scientific">Ignelater luminosus</name>
    <name type="common">Cucubano</name>
    <name type="synonym">Pyrophorus luminosus</name>
    <dbReference type="NCBI Taxonomy" id="2038154"/>
    <lineage>
        <taxon>Eukaryota</taxon>
        <taxon>Metazoa</taxon>
        <taxon>Ecdysozoa</taxon>
        <taxon>Arthropoda</taxon>
        <taxon>Hexapoda</taxon>
        <taxon>Insecta</taxon>
        <taxon>Pterygota</taxon>
        <taxon>Neoptera</taxon>
        <taxon>Endopterygota</taxon>
        <taxon>Coleoptera</taxon>
        <taxon>Polyphaga</taxon>
        <taxon>Elateriformia</taxon>
        <taxon>Elateroidea</taxon>
        <taxon>Elateridae</taxon>
        <taxon>Agrypninae</taxon>
        <taxon>Pyrophorini</taxon>
        <taxon>Ignelater</taxon>
    </lineage>
</organism>
<feature type="region of interest" description="Disordered" evidence="1">
    <location>
        <begin position="259"/>
        <end position="278"/>
    </location>
</feature>
<dbReference type="EMBL" id="VTPC01005511">
    <property type="protein sequence ID" value="KAF2895927.1"/>
    <property type="molecule type" value="Genomic_DNA"/>
</dbReference>
<dbReference type="Proteomes" id="UP000801492">
    <property type="component" value="Unassembled WGS sequence"/>
</dbReference>
<gene>
    <name evidence="2" type="ORF">ILUMI_10248</name>
</gene>
<evidence type="ECO:0000256" key="1">
    <source>
        <dbReference type="SAM" id="MobiDB-lite"/>
    </source>
</evidence>
<comment type="caution">
    <text evidence="2">The sequence shown here is derived from an EMBL/GenBank/DDBJ whole genome shotgun (WGS) entry which is preliminary data.</text>
</comment>
<name>A0A8K0D495_IGNLU</name>
<proteinExistence type="predicted"/>
<evidence type="ECO:0000313" key="3">
    <source>
        <dbReference type="Proteomes" id="UP000801492"/>
    </source>
</evidence>
<feature type="region of interest" description="Disordered" evidence="1">
    <location>
        <begin position="332"/>
        <end position="353"/>
    </location>
</feature>